<gene>
    <name evidence="2" type="ORF">SAMN05216377_11745</name>
</gene>
<accession>A0A1G7YH61</accession>
<feature type="compositionally biased region" description="Basic and acidic residues" evidence="1">
    <location>
        <begin position="1"/>
        <end position="14"/>
    </location>
</feature>
<dbReference type="InterPro" id="IPR046282">
    <property type="entry name" value="DUF6319"/>
</dbReference>
<evidence type="ECO:0000313" key="3">
    <source>
        <dbReference type="Proteomes" id="UP000198967"/>
    </source>
</evidence>
<evidence type="ECO:0000313" key="2">
    <source>
        <dbReference type="EMBL" id="SDG95605.1"/>
    </source>
</evidence>
<feature type="region of interest" description="Disordered" evidence="1">
    <location>
        <begin position="1"/>
        <end position="70"/>
    </location>
</feature>
<dbReference type="STRING" id="366584.SAMN05216377_11745"/>
<dbReference type="Pfam" id="PF19844">
    <property type="entry name" value="DUF6319"/>
    <property type="match status" value="1"/>
</dbReference>
<dbReference type="Proteomes" id="UP000198967">
    <property type="component" value="Unassembled WGS sequence"/>
</dbReference>
<organism evidence="2 3">
    <name type="scientific">Pseudonocardia oroxyli</name>
    <dbReference type="NCBI Taxonomy" id="366584"/>
    <lineage>
        <taxon>Bacteria</taxon>
        <taxon>Bacillati</taxon>
        <taxon>Actinomycetota</taxon>
        <taxon>Actinomycetes</taxon>
        <taxon>Pseudonocardiales</taxon>
        <taxon>Pseudonocardiaceae</taxon>
        <taxon>Pseudonocardia</taxon>
    </lineage>
</organism>
<dbReference type="OrthoDB" id="4753572at2"/>
<evidence type="ECO:0000256" key="1">
    <source>
        <dbReference type="SAM" id="MobiDB-lite"/>
    </source>
</evidence>
<protein>
    <submittedName>
        <fullName evidence="2">Uncharacterized protein</fullName>
    </submittedName>
</protein>
<dbReference type="RefSeq" id="WP_093088899.1">
    <property type="nucleotide sequence ID" value="NZ_FNBE01000017.1"/>
</dbReference>
<reference evidence="2 3" key="1">
    <citation type="submission" date="2016-10" db="EMBL/GenBank/DDBJ databases">
        <authorList>
            <person name="de Groot N.N."/>
        </authorList>
    </citation>
    <scope>NUCLEOTIDE SEQUENCE [LARGE SCALE GENOMIC DNA]</scope>
    <source>
        <strain evidence="2 3">CGMCC 4.3143</strain>
    </source>
</reference>
<keyword evidence="3" id="KW-1185">Reference proteome</keyword>
<name>A0A1G7YH61_PSEOR</name>
<dbReference type="EMBL" id="FNBE01000017">
    <property type="protein sequence ID" value="SDG95605.1"/>
    <property type="molecule type" value="Genomic_DNA"/>
</dbReference>
<dbReference type="AlphaFoldDB" id="A0A1G7YH61"/>
<sequence>MSGSLFEHEFERHPGAVTAPTPEPADSTPEAPVVEAPTDQTPTDQAPSDAPGEPAPRKRGRPKGSTAKTTRVVELTLTVSGAVDGEWQAELKRGATWLARGLPVSAGAVLKAAAELHPEISGPIDEVIAEARATREAKVAELEAQLEQARKALAELE</sequence>
<proteinExistence type="predicted"/>